<keyword evidence="3" id="KW-0378">Hydrolase</keyword>
<evidence type="ECO:0000313" key="7">
    <source>
        <dbReference type="EMBL" id="SFP74201.1"/>
    </source>
</evidence>
<dbReference type="GO" id="GO:0006508">
    <property type="term" value="P:proteolysis"/>
    <property type="evidence" value="ECO:0007669"/>
    <property type="project" value="UniProtKB-KW"/>
</dbReference>
<proteinExistence type="predicted"/>
<evidence type="ECO:0000256" key="3">
    <source>
        <dbReference type="ARBA" id="ARBA00022801"/>
    </source>
</evidence>
<name>A0A1I5SUA7_9SPHN</name>
<dbReference type="PROSITE" id="PS01302">
    <property type="entry name" value="UPF0758"/>
    <property type="match status" value="1"/>
</dbReference>
<dbReference type="GO" id="GO:0046872">
    <property type="term" value="F:metal ion binding"/>
    <property type="evidence" value="ECO:0007669"/>
    <property type="project" value="UniProtKB-KW"/>
</dbReference>
<dbReference type="PROSITE" id="PS50249">
    <property type="entry name" value="MPN"/>
    <property type="match status" value="1"/>
</dbReference>
<evidence type="ECO:0000256" key="1">
    <source>
        <dbReference type="ARBA" id="ARBA00022670"/>
    </source>
</evidence>
<evidence type="ECO:0000259" key="6">
    <source>
        <dbReference type="PROSITE" id="PS50249"/>
    </source>
</evidence>
<dbReference type="GO" id="GO:0008237">
    <property type="term" value="F:metallopeptidase activity"/>
    <property type="evidence" value="ECO:0007669"/>
    <property type="project" value="UniProtKB-KW"/>
</dbReference>
<dbReference type="CDD" id="cd08071">
    <property type="entry name" value="MPN_DUF2466"/>
    <property type="match status" value="1"/>
</dbReference>
<dbReference type="InterPro" id="IPR020891">
    <property type="entry name" value="UPF0758_CS"/>
</dbReference>
<protein>
    <submittedName>
        <fullName evidence="7">DNA repair protein RadC</fullName>
    </submittedName>
</protein>
<dbReference type="Gene3D" id="3.40.140.10">
    <property type="entry name" value="Cytidine Deaminase, domain 2"/>
    <property type="match status" value="1"/>
</dbReference>
<evidence type="ECO:0000256" key="5">
    <source>
        <dbReference type="ARBA" id="ARBA00023049"/>
    </source>
</evidence>
<dbReference type="Pfam" id="PF04002">
    <property type="entry name" value="RadC"/>
    <property type="match status" value="1"/>
</dbReference>
<organism evidence="7 8">
    <name type="scientific">Sphingomonas rubra</name>
    <dbReference type="NCBI Taxonomy" id="634430"/>
    <lineage>
        <taxon>Bacteria</taxon>
        <taxon>Pseudomonadati</taxon>
        <taxon>Pseudomonadota</taxon>
        <taxon>Alphaproteobacteria</taxon>
        <taxon>Sphingomonadales</taxon>
        <taxon>Sphingomonadaceae</taxon>
        <taxon>Sphingomonas</taxon>
    </lineage>
</organism>
<dbReference type="SUPFAM" id="SSF102712">
    <property type="entry name" value="JAB1/MPN domain"/>
    <property type="match status" value="1"/>
</dbReference>
<keyword evidence="2" id="KW-0479">Metal-binding</keyword>
<sequence length="185" mass="19883">MVDRGDAREAADRLIAAFGSLAAIGAAPRRRLAALVGEPAAALVAAHRAAMLWALREPAVRGPVMATRYELIDYLYHRMAHDPTESLRVFFLNRGRELLAEEVVARGGPDALAVEPRQVMARALELGATGLILVHNHPSGDPSPSLADRRFTRALAAAGEHLGVRLHDHLIVARGGTRLMEVAEG</sequence>
<dbReference type="InterPro" id="IPR025657">
    <property type="entry name" value="RadC_JAB"/>
</dbReference>
<evidence type="ECO:0000256" key="4">
    <source>
        <dbReference type="ARBA" id="ARBA00022833"/>
    </source>
</evidence>
<keyword evidence="4" id="KW-0862">Zinc</keyword>
<evidence type="ECO:0000256" key="2">
    <source>
        <dbReference type="ARBA" id="ARBA00022723"/>
    </source>
</evidence>
<dbReference type="PANTHER" id="PTHR30471:SF3">
    <property type="entry name" value="UPF0758 PROTEIN YEES-RELATED"/>
    <property type="match status" value="1"/>
</dbReference>
<gene>
    <name evidence="7" type="ORF">SAMN04488241_106144</name>
</gene>
<dbReference type="EMBL" id="FOXP01000006">
    <property type="protein sequence ID" value="SFP74201.1"/>
    <property type="molecule type" value="Genomic_DNA"/>
</dbReference>
<accession>A0A1I5SUA7</accession>
<reference evidence="7 8" key="1">
    <citation type="submission" date="2016-10" db="EMBL/GenBank/DDBJ databases">
        <authorList>
            <person name="de Groot N.N."/>
        </authorList>
    </citation>
    <scope>NUCLEOTIDE SEQUENCE [LARGE SCALE GENOMIC DNA]</scope>
    <source>
        <strain evidence="7 8">CGMCC 1.9113</strain>
    </source>
</reference>
<feature type="domain" description="MPN" evidence="6">
    <location>
        <begin position="64"/>
        <end position="185"/>
    </location>
</feature>
<dbReference type="Proteomes" id="UP000199586">
    <property type="component" value="Unassembled WGS sequence"/>
</dbReference>
<keyword evidence="1" id="KW-0645">Protease</keyword>
<dbReference type="PANTHER" id="PTHR30471">
    <property type="entry name" value="DNA REPAIR PROTEIN RADC"/>
    <property type="match status" value="1"/>
</dbReference>
<dbReference type="RefSeq" id="WP_177200139.1">
    <property type="nucleotide sequence ID" value="NZ_FOXP01000006.1"/>
</dbReference>
<dbReference type="InterPro" id="IPR037518">
    <property type="entry name" value="MPN"/>
</dbReference>
<dbReference type="InterPro" id="IPR001405">
    <property type="entry name" value="UPF0758"/>
</dbReference>
<keyword evidence="8" id="KW-1185">Reference proteome</keyword>
<dbReference type="AlphaFoldDB" id="A0A1I5SUA7"/>
<keyword evidence="5" id="KW-0482">Metalloprotease</keyword>
<evidence type="ECO:0000313" key="8">
    <source>
        <dbReference type="Proteomes" id="UP000199586"/>
    </source>
</evidence>
<dbReference type="STRING" id="634430.SAMN04488241_106144"/>